<protein>
    <recommendedName>
        <fullName evidence="1">PIN domain-containing protein</fullName>
    </recommendedName>
</protein>
<name>A0A0G0NKZ6_9BACT</name>
<proteinExistence type="predicted"/>
<comment type="caution">
    <text evidence="2">The sequence shown here is derived from an EMBL/GenBank/DDBJ whole genome shotgun (WGS) entry which is preliminary data.</text>
</comment>
<evidence type="ECO:0000313" key="3">
    <source>
        <dbReference type="Proteomes" id="UP000033934"/>
    </source>
</evidence>
<dbReference type="InterPro" id="IPR002716">
    <property type="entry name" value="PIN_dom"/>
</dbReference>
<dbReference type="InterPro" id="IPR029060">
    <property type="entry name" value="PIN-like_dom_sf"/>
</dbReference>
<accession>A0A0G0NKZ6</accession>
<sequence length="128" mass="14891">MRQIIVDTNILLDYILVREPFYSKFKPIFEKSESGQVNIIVILPVFLELEWVLRSVYKIDRVALAGYLQGLIDSFSVEQEPVLQESITIYQDHGNISLTDAVILSIKNNKYPEMEFLTNDRNLQKLIK</sequence>
<reference evidence="2 3" key="1">
    <citation type="journal article" date="2015" name="Nature">
        <title>rRNA introns, odd ribosomes, and small enigmatic genomes across a large radiation of phyla.</title>
        <authorList>
            <person name="Brown C.T."/>
            <person name="Hug L.A."/>
            <person name="Thomas B.C."/>
            <person name="Sharon I."/>
            <person name="Castelle C.J."/>
            <person name="Singh A."/>
            <person name="Wilkins M.J."/>
            <person name="Williams K.H."/>
            <person name="Banfield J.F."/>
        </authorList>
    </citation>
    <scope>NUCLEOTIDE SEQUENCE [LARGE SCALE GENOMIC DNA]</scope>
</reference>
<dbReference type="EMBL" id="LBVO01000067">
    <property type="protein sequence ID" value="KKQ86579.1"/>
    <property type="molecule type" value="Genomic_DNA"/>
</dbReference>
<dbReference type="SUPFAM" id="SSF88723">
    <property type="entry name" value="PIN domain-like"/>
    <property type="match status" value="1"/>
</dbReference>
<dbReference type="Gene3D" id="3.40.50.1010">
    <property type="entry name" value="5'-nuclease"/>
    <property type="match status" value="1"/>
</dbReference>
<evidence type="ECO:0000259" key="1">
    <source>
        <dbReference type="SMART" id="SM00670"/>
    </source>
</evidence>
<dbReference type="SMART" id="SM00670">
    <property type="entry name" value="PINc"/>
    <property type="match status" value="1"/>
</dbReference>
<feature type="domain" description="PIN" evidence="1">
    <location>
        <begin position="2"/>
        <end position="125"/>
    </location>
</feature>
<dbReference type="AlphaFoldDB" id="A0A0G0NKZ6"/>
<evidence type="ECO:0000313" key="2">
    <source>
        <dbReference type="EMBL" id="KKQ86579.1"/>
    </source>
</evidence>
<dbReference type="Pfam" id="PF01850">
    <property type="entry name" value="PIN"/>
    <property type="match status" value="1"/>
</dbReference>
<dbReference type="PATRIC" id="fig|1618334.3.peg.837"/>
<gene>
    <name evidence="2" type="ORF">UT11_C0067G0006</name>
</gene>
<organism evidence="2 3">
    <name type="scientific">Berkelbacteria bacterium GW2011_GWA2_38_9</name>
    <dbReference type="NCBI Taxonomy" id="1618334"/>
    <lineage>
        <taxon>Bacteria</taxon>
        <taxon>Candidatus Berkelbacteria</taxon>
    </lineage>
</organism>
<dbReference type="Proteomes" id="UP000033934">
    <property type="component" value="Unassembled WGS sequence"/>
</dbReference>